<accession>A0A146LRB6</accession>
<dbReference type="EMBL" id="GDHC01009392">
    <property type="protein sequence ID" value="JAQ09237.1"/>
    <property type="molecule type" value="Transcribed_RNA"/>
</dbReference>
<dbReference type="Pfam" id="PF05161">
    <property type="entry name" value="MOFRL"/>
    <property type="match status" value="1"/>
</dbReference>
<organism evidence="11">
    <name type="scientific">Lygus hesperus</name>
    <name type="common">Western plant bug</name>
    <dbReference type="NCBI Taxonomy" id="30085"/>
    <lineage>
        <taxon>Eukaryota</taxon>
        <taxon>Metazoa</taxon>
        <taxon>Ecdysozoa</taxon>
        <taxon>Arthropoda</taxon>
        <taxon>Hexapoda</taxon>
        <taxon>Insecta</taxon>
        <taxon>Pterygota</taxon>
        <taxon>Neoptera</taxon>
        <taxon>Paraneoptera</taxon>
        <taxon>Hemiptera</taxon>
        <taxon>Heteroptera</taxon>
        <taxon>Panheteroptera</taxon>
        <taxon>Cimicomorpha</taxon>
        <taxon>Miridae</taxon>
        <taxon>Mirini</taxon>
        <taxon>Lygus</taxon>
    </lineage>
</organism>
<evidence type="ECO:0000259" key="9">
    <source>
        <dbReference type="Pfam" id="PF05161"/>
    </source>
</evidence>
<evidence type="ECO:0000256" key="2">
    <source>
        <dbReference type="ARBA" id="ARBA00005393"/>
    </source>
</evidence>
<comment type="similarity">
    <text evidence="2">Belongs to the glycerate kinase type-2 family.</text>
</comment>
<dbReference type="FunFam" id="3.40.50.10180:FF:000001">
    <property type="entry name" value="Glycerate kinase"/>
    <property type="match status" value="1"/>
</dbReference>
<evidence type="ECO:0000256" key="1">
    <source>
        <dbReference type="ARBA" id="ARBA00000694"/>
    </source>
</evidence>
<dbReference type="SUPFAM" id="SSF82544">
    <property type="entry name" value="GckA/TtuD-like"/>
    <property type="match status" value="1"/>
</dbReference>
<keyword evidence="8" id="KW-0067">ATP-binding</keyword>
<dbReference type="InterPro" id="IPR007835">
    <property type="entry name" value="MOFRL"/>
</dbReference>
<dbReference type="GO" id="GO:0005524">
    <property type="term" value="F:ATP binding"/>
    <property type="evidence" value="ECO:0007669"/>
    <property type="project" value="UniProtKB-KW"/>
</dbReference>
<keyword evidence="7 11" id="KW-0418">Kinase</keyword>
<evidence type="ECO:0000256" key="3">
    <source>
        <dbReference type="ARBA" id="ARBA00012101"/>
    </source>
</evidence>
<evidence type="ECO:0000256" key="5">
    <source>
        <dbReference type="ARBA" id="ARBA00022679"/>
    </source>
</evidence>
<protein>
    <recommendedName>
        <fullName evidence="4">Glycerate kinase</fullName>
        <ecNumber evidence="3">2.7.1.31</ecNumber>
    </recommendedName>
</protein>
<evidence type="ECO:0000313" key="11">
    <source>
        <dbReference type="EMBL" id="JAQ09237.1"/>
    </source>
</evidence>
<comment type="catalytic activity">
    <reaction evidence="1">
        <text>(R)-glycerate + ATP = (2R)-3-phosphoglycerate + ADP + H(+)</text>
        <dbReference type="Rhea" id="RHEA:23516"/>
        <dbReference type="ChEBI" id="CHEBI:15378"/>
        <dbReference type="ChEBI" id="CHEBI:16659"/>
        <dbReference type="ChEBI" id="CHEBI:30616"/>
        <dbReference type="ChEBI" id="CHEBI:58272"/>
        <dbReference type="ChEBI" id="CHEBI:456216"/>
        <dbReference type="EC" id="2.7.1.31"/>
    </reaction>
</comment>
<evidence type="ECO:0000259" key="10">
    <source>
        <dbReference type="Pfam" id="PF13660"/>
    </source>
</evidence>
<proteinExistence type="inferred from homology"/>
<reference evidence="11" key="1">
    <citation type="journal article" date="2016" name="Gigascience">
        <title>De novo construction of an expanded transcriptome assembly for the western tarnished plant bug, Lygus hesperus.</title>
        <authorList>
            <person name="Tassone E.E."/>
            <person name="Geib S.M."/>
            <person name="Hall B."/>
            <person name="Fabrick J.A."/>
            <person name="Brent C.S."/>
            <person name="Hull J.J."/>
        </authorList>
    </citation>
    <scope>NUCLEOTIDE SEQUENCE</scope>
</reference>
<evidence type="ECO:0000256" key="6">
    <source>
        <dbReference type="ARBA" id="ARBA00022741"/>
    </source>
</evidence>
<dbReference type="Gene3D" id="3.40.1480.10">
    <property type="entry name" value="MOFRL domain"/>
    <property type="match status" value="1"/>
</dbReference>
<dbReference type="Pfam" id="PF13660">
    <property type="entry name" value="DUF4147"/>
    <property type="match status" value="1"/>
</dbReference>
<keyword evidence="5" id="KW-0808">Transferase</keyword>
<keyword evidence="6" id="KW-0547">Nucleotide-binding</keyword>
<dbReference type="PANTHER" id="PTHR12227">
    <property type="entry name" value="GLYCERATE KINASE"/>
    <property type="match status" value="1"/>
</dbReference>
<evidence type="ECO:0000256" key="7">
    <source>
        <dbReference type="ARBA" id="ARBA00022777"/>
    </source>
</evidence>
<feature type="domain" description="MOFRL-associated" evidence="10">
    <location>
        <begin position="21"/>
        <end position="259"/>
    </location>
</feature>
<dbReference type="InterPro" id="IPR025286">
    <property type="entry name" value="MOFRL_assoc_dom"/>
</dbReference>
<feature type="domain" description="MOFRL" evidence="9">
    <location>
        <begin position="372"/>
        <end position="488"/>
    </location>
</feature>
<evidence type="ECO:0000256" key="8">
    <source>
        <dbReference type="ARBA" id="ARBA00022840"/>
    </source>
</evidence>
<dbReference type="AlphaFoldDB" id="A0A146LRB6"/>
<name>A0A146LRB6_LYGHE</name>
<evidence type="ECO:0000256" key="4">
    <source>
        <dbReference type="ARBA" id="ARBA00020720"/>
    </source>
</evidence>
<dbReference type="InterPro" id="IPR039760">
    <property type="entry name" value="MOFRL_protein"/>
</dbReference>
<dbReference type="Gene3D" id="3.40.50.10180">
    <property type="entry name" value="Glycerate kinase, MOFRL-like N-terminal domain"/>
    <property type="match status" value="1"/>
</dbReference>
<dbReference type="GO" id="GO:0005737">
    <property type="term" value="C:cytoplasm"/>
    <property type="evidence" value="ECO:0007669"/>
    <property type="project" value="TreeGrafter"/>
</dbReference>
<dbReference type="GO" id="GO:0008887">
    <property type="term" value="F:glycerate kinase activity"/>
    <property type="evidence" value="ECO:0007669"/>
    <property type="project" value="UniProtKB-EC"/>
</dbReference>
<sequence length="498" mass="54145">MLSMEAVKVMTQLKELKAFSRTVFKQCVAQVSPRNLIERELKVKDGKLQIRGESIPLQNNFYLVGFGKAVLEMARATEAVIGDHLRTGLLSIPEGTQETNTPQHSRLVVFQGATDNLPDSKAEMTAKRIAELIAPLSASDVLIVLISGGGSALLPYPIPPVTLEEKRSLTERLAKKGANIVELNSVRKQLSLLKGGKLARLAYPSRVVSLIISDVLNDNLDFIACGPTVPNNLPPRVALDILKKYDLYDKAPESVLEVLNKEFPKEAADTFKHTTNYIMGNNTIALNAGCELVKVSGDQCYIMSSCLEGLVSDISTALAQLSTLICKMMAKTINKAAFIEGADKIKKVLCLDEQALKNLTVALTNEPLDKIVLMFGGETTVRVTGKGKGGRNQELALRFSIAIDEMSAQDHVNRLFNVLLLSCGTDGIDGPTDAAGAMGYNGLTDSAKEKNIDIMHFVEENDSYNFFSMLNPDEDLVKTGHTGTNVMDVMILTIQSKG</sequence>
<dbReference type="EC" id="2.7.1.31" evidence="3"/>
<dbReference type="InterPro" id="IPR037035">
    <property type="entry name" value="GK-like_C_sf"/>
</dbReference>
<gene>
    <name evidence="11" type="primary">Glyctk_2</name>
    <name evidence="11" type="ORF">g.54265</name>
</gene>
<dbReference type="PANTHER" id="PTHR12227:SF0">
    <property type="entry name" value="GLYCERATE KINASE"/>
    <property type="match status" value="1"/>
</dbReference>
<dbReference type="InterPro" id="IPR038614">
    <property type="entry name" value="GK_N_sf"/>
</dbReference>